<dbReference type="PANTHER" id="PTHR32071">
    <property type="entry name" value="TRANSCRIPTIONAL REGULATORY PROTEIN"/>
    <property type="match status" value="1"/>
</dbReference>
<name>A0ABS3N2Y0_9BACI</name>
<reference evidence="9 10" key="1">
    <citation type="submission" date="2021-03" db="EMBL/GenBank/DDBJ databases">
        <title>Whole genome sequence of Metabacillus bambusae BG109.</title>
        <authorList>
            <person name="Jeong J.W."/>
        </authorList>
    </citation>
    <scope>NUCLEOTIDE SEQUENCE [LARGE SCALE GENOMIC DNA]</scope>
    <source>
        <strain evidence="9 10">BG109</strain>
    </source>
</reference>
<evidence type="ECO:0000256" key="4">
    <source>
        <dbReference type="ARBA" id="ARBA00023163"/>
    </source>
</evidence>
<dbReference type="Gene3D" id="3.10.580.10">
    <property type="entry name" value="CBS-domain"/>
    <property type="match status" value="1"/>
</dbReference>
<dbReference type="InterPro" id="IPR000644">
    <property type="entry name" value="CBS_dom"/>
</dbReference>
<dbReference type="SMART" id="SM00116">
    <property type="entry name" value="CBS"/>
    <property type="match status" value="2"/>
</dbReference>
<dbReference type="SUPFAM" id="SSF55785">
    <property type="entry name" value="PYP-like sensor domain (PAS domain)"/>
    <property type="match status" value="1"/>
</dbReference>
<dbReference type="Pfam" id="PF00989">
    <property type="entry name" value="PAS"/>
    <property type="match status" value="1"/>
</dbReference>
<dbReference type="InterPro" id="IPR002078">
    <property type="entry name" value="Sigma_54_int"/>
</dbReference>
<feature type="domain" description="CBS" evidence="8">
    <location>
        <begin position="26"/>
        <end position="84"/>
    </location>
</feature>
<dbReference type="PROSITE" id="PS00675">
    <property type="entry name" value="SIGMA54_INTERACT_1"/>
    <property type="match status" value="1"/>
</dbReference>
<dbReference type="InterPro" id="IPR003593">
    <property type="entry name" value="AAA+_ATPase"/>
</dbReference>
<dbReference type="PANTHER" id="PTHR32071:SF57">
    <property type="entry name" value="C4-DICARBOXYLATE TRANSPORT TRANSCRIPTIONAL REGULATORY PROTEIN DCTD"/>
    <property type="match status" value="1"/>
</dbReference>
<dbReference type="SMART" id="SM00091">
    <property type="entry name" value="PAS"/>
    <property type="match status" value="1"/>
</dbReference>
<keyword evidence="3" id="KW-0805">Transcription regulation</keyword>
<gene>
    <name evidence="9" type="ORF">I7822_13355</name>
</gene>
<feature type="domain" description="PAS" evidence="7">
    <location>
        <begin position="149"/>
        <end position="200"/>
    </location>
</feature>
<keyword evidence="5" id="KW-0129">CBS domain</keyword>
<keyword evidence="2" id="KW-0067">ATP-binding</keyword>
<dbReference type="InterPro" id="IPR025662">
    <property type="entry name" value="Sigma_54_int_dom_ATP-bd_1"/>
</dbReference>
<dbReference type="Pfam" id="PF25601">
    <property type="entry name" value="AAA_lid_14"/>
    <property type="match status" value="1"/>
</dbReference>
<evidence type="ECO:0000313" key="9">
    <source>
        <dbReference type="EMBL" id="MBO1512656.1"/>
    </source>
</evidence>
<dbReference type="InterPro" id="IPR058031">
    <property type="entry name" value="AAA_lid_NorR"/>
</dbReference>
<dbReference type="Proteomes" id="UP000663981">
    <property type="component" value="Unassembled WGS sequence"/>
</dbReference>
<dbReference type="RefSeq" id="WP_207978915.1">
    <property type="nucleotide sequence ID" value="NZ_JAGDEL010000009.1"/>
</dbReference>
<comment type="caution">
    <text evidence="9">The sequence shown here is derived from an EMBL/GenBank/DDBJ whole genome shotgun (WGS) entry which is preliminary data.</text>
</comment>
<dbReference type="PROSITE" id="PS50045">
    <property type="entry name" value="SIGMA54_INTERACT_4"/>
    <property type="match status" value="1"/>
</dbReference>
<evidence type="ECO:0000256" key="1">
    <source>
        <dbReference type="ARBA" id="ARBA00022741"/>
    </source>
</evidence>
<dbReference type="Pfam" id="PF00158">
    <property type="entry name" value="Sigma54_activat"/>
    <property type="match status" value="1"/>
</dbReference>
<dbReference type="Pfam" id="PF00571">
    <property type="entry name" value="CBS"/>
    <property type="match status" value="2"/>
</dbReference>
<evidence type="ECO:0000256" key="2">
    <source>
        <dbReference type="ARBA" id="ARBA00022840"/>
    </source>
</evidence>
<accession>A0ABS3N2Y0</accession>
<dbReference type="Gene3D" id="3.30.450.20">
    <property type="entry name" value="PAS domain"/>
    <property type="match status" value="1"/>
</dbReference>
<dbReference type="Gene3D" id="1.10.8.60">
    <property type="match status" value="1"/>
</dbReference>
<dbReference type="PROSITE" id="PS50112">
    <property type="entry name" value="PAS"/>
    <property type="match status" value="1"/>
</dbReference>
<organism evidence="9 10">
    <name type="scientific">Metabacillus bambusae</name>
    <dbReference type="NCBI Taxonomy" id="2795218"/>
    <lineage>
        <taxon>Bacteria</taxon>
        <taxon>Bacillati</taxon>
        <taxon>Bacillota</taxon>
        <taxon>Bacilli</taxon>
        <taxon>Bacillales</taxon>
        <taxon>Bacillaceae</taxon>
        <taxon>Metabacillus</taxon>
    </lineage>
</organism>
<dbReference type="InterPro" id="IPR025943">
    <property type="entry name" value="Sigma_54_int_dom_ATP-bd_2"/>
</dbReference>
<dbReference type="Pfam" id="PF02954">
    <property type="entry name" value="HTH_8"/>
    <property type="match status" value="1"/>
</dbReference>
<dbReference type="SUPFAM" id="SSF46689">
    <property type="entry name" value="Homeodomain-like"/>
    <property type="match status" value="1"/>
</dbReference>
<dbReference type="Gene3D" id="1.10.10.60">
    <property type="entry name" value="Homeodomain-like"/>
    <property type="match status" value="1"/>
</dbReference>
<evidence type="ECO:0000256" key="3">
    <source>
        <dbReference type="ARBA" id="ARBA00023015"/>
    </source>
</evidence>
<dbReference type="InterPro" id="IPR013767">
    <property type="entry name" value="PAS_fold"/>
</dbReference>
<dbReference type="CDD" id="cd00009">
    <property type="entry name" value="AAA"/>
    <property type="match status" value="1"/>
</dbReference>
<keyword evidence="4" id="KW-0804">Transcription</keyword>
<evidence type="ECO:0000259" key="7">
    <source>
        <dbReference type="PROSITE" id="PS50112"/>
    </source>
</evidence>
<dbReference type="Gene3D" id="3.40.50.300">
    <property type="entry name" value="P-loop containing nucleotide triphosphate hydrolases"/>
    <property type="match status" value="1"/>
</dbReference>
<dbReference type="SUPFAM" id="SSF52540">
    <property type="entry name" value="P-loop containing nucleoside triphosphate hydrolases"/>
    <property type="match status" value="1"/>
</dbReference>
<sequence length="607" mass="69147">MAIHDLIHKGKDELNLENLLQVKNWMTPNPFCIKEGQTIREAAEMMIENRVDGLPIVTDDIQFIGIVTLRQALYHFVNGQENELVGSSILKRNFAVINQFDSILGVFSMPYNQLPVIDTSGMLIGILTKRDILDGFSKYIYRLQQKQNSAEVLNVILESAYEGIAVVDENGILQEFNEAYSRFTGISRDDAIGRHVTEVIDNTNLHLTVKTAIQERGVVQNIQGQDMVVHRIPIIKDGKVVGAIGMLIFEGVTEIYKIYERLQENHIKDQTIERPFTLNKEQDSRMTLDQIIGVSDAMTTIKRLARRAARTAATVLITGESGTGKEMFAKSIHHLSPFATGPFISVNCGAIPEHLFESELFGYEEGAFSGARKGGKPGKFELADNGTIFLDEIGEMPLMMQTKLLRVLQEREVERVGGIKKYQINVRIIAATNRNLKGMVDKGEFREDLFYRLNIIHLHIPALRERRQDIPILLSYYIKEICDKYRIQTKYFTQEAISAFMQYEWRGNIREMLNSIESLVTLVDGPIIELMHLSETMRGFEKDVIEERKPLSRKGLMEEAKMYENEREKELIIKALKTAGGNKSKAAELLGIHRTTLYQKLKKYRVT</sequence>
<dbReference type="InterPro" id="IPR035965">
    <property type="entry name" value="PAS-like_dom_sf"/>
</dbReference>
<dbReference type="PROSITE" id="PS51371">
    <property type="entry name" value="CBS"/>
    <property type="match status" value="1"/>
</dbReference>
<dbReference type="InterPro" id="IPR027417">
    <property type="entry name" value="P-loop_NTPase"/>
</dbReference>
<dbReference type="SUPFAM" id="SSF54631">
    <property type="entry name" value="CBS-domain pair"/>
    <property type="match status" value="1"/>
</dbReference>
<dbReference type="NCBIfam" id="TIGR00229">
    <property type="entry name" value="sensory_box"/>
    <property type="match status" value="1"/>
</dbReference>
<evidence type="ECO:0000313" key="10">
    <source>
        <dbReference type="Proteomes" id="UP000663981"/>
    </source>
</evidence>
<dbReference type="InterPro" id="IPR046342">
    <property type="entry name" value="CBS_dom_sf"/>
</dbReference>
<proteinExistence type="predicted"/>
<dbReference type="PROSITE" id="PS00676">
    <property type="entry name" value="SIGMA54_INTERACT_2"/>
    <property type="match status" value="1"/>
</dbReference>
<evidence type="ECO:0000256" key="5">
    <source>
        <dbReference type="PROSITE-ProRule" id="PRU00703"/>
    </source>
</evidence>
<keyword evidence="1" id="KW-0547">Nucleotide-binding</keyword>
<dbReference type="SMART" id="SM00382">
    <property type="entry name" value="AAA"/>
    <property type="match status" value="1"/>
</dbReference>
<keyword evidence="10" id="KW-1185">Reference proteome</keyword>
<dbReference type="EMBL" id="JAGDEL010000009">
    <property type="protein sequence ID" value="MBO1512656.1"/>
    <property type="molecule type" value="Genomic_DNA"/>
</dbReference>
<protein>
    <submittedName>
        <fullName evidence="9">Sigma 54-interacting transcriptional regulator</fullName>
    </submittedName>
</protein>
<dbReference type="CDD" id="cd00130">
    <property type="entry name" value="PAS"/>
    <property type="match status" value="1"/>
</dbReference>
<dbReference type="InterPro" id="IPR009057">
    <property type="entry name" value="Homeodomain-like_sf"/>
</dbReference>
<dbReference type="InterPro" id="IPR002197">
    <property type="entry name" value="HTH_Fis"/>
</dbReference>
<feature type="domain" description="Sigma-54 factor interaction" evidence="6">
    <location>
        <begin position="291"/>
        <end position="521"/>
    </location>
</feature>
<evidence type="ECO:0000259" key="6">
    <source>
        <dbReference type="PROSITE" id="PS50045"/>
    </source>
</evidence>
<dbReference type="InterPro" id="IPR000014">
    <property type="entry name" value="PAS"/>
</dbReference>
<dbReference type="PRINTS" id="PR01590">
    <property type="entry name" value="HTHFIS"/>
</dbReference>
<evidence type="ECO:0000259" key="8">
    <source>
        <dbReference type="PROSITE" id="PS51371"/>
    </source>
</evidence>